<sequence length="161" mass="18489">MRSLASPSSLIPSINTTIKSTQILISNVELNHHLTVRERRQLCNEWQDSKSGYSWRKGVEERLIEKLKKRYASWTQELNLITLAESNQQWWVIRVSRVCGHETAQVLGRALSHQFPEMEFTALVIPVMSSCSLVLMFYLFSSVSQLSQPLPPSHLSSFGYH</sequence>
<reference evidence="1 2" key="1">
    <citation type="submission" date="2020-02" db="EMBL/GenBank/DDBJ databases">
        <authorList>
            <person name="Ma Q."/>
            <person name="Huang Y."/>
            <person name="Song X."/>
            <person name="Pei D."/>
        </authorList>
    </citation>
    <scope>NUCLEOTIDE SEQUENCE [LARGE SCALE GENOMIC DNA]</scope>
    <source>
        <strain evidence="1">Sxm20200214</strain>
        <tissue evidence="1">Leaf</tissue>
    </source>
</reference>
<evidence type="ECO:0000313" key="2">
    <source>
        <dbReference type="Proteomes" id="UP000886595"/>
    </source>
</evidence>
<dbReference type="Proteomes" id="UP000886595">
    <property type="component" value="Unassembled WGS sequence"/>
</dbReference>
<name>A0A8X7VKF0_BRACI</name>
<gene>
    <name evidence="1" type="ORF">Bca52824_024621</name>
</gene>
<accession>A0A8X7VKF0</accession>
<protein>
    <submittedName>
        <fullName evidence="1">Uncharacterized protein</fullName>
    </submittedName>
</protein>
<comment type="caution">
    <text evidence="1">The sequence shown here is derived from an EMBL/GenBank/DDBJ whole genome shotgun (WGS) entry which is preliminary data.</text>
</comment>
<proteinExistence type="predicted"/>
<dbReference type="EMBL" id="JAAMPC010000005">
    <property type="protein sequence ID" value="KAG2313064.1"/>
    <property type="molecule type" value="Genomic_DNA"/>
</dbReference>
<organism evidence="1 2">
    <name type="scientific">Brassica carinata</name>
    <name type="common">Ethiopian mustard</name>
    <name type="synonym">Abyssinian cabbage</name>
    <dbReference type="NCBI Taxonomy" id="52824"/>
    <lineage>
        <taxon>Eukaryota</taxon>
        <taxon>Viridiplantae</taxon>
        <taxon>Streptophyta</taxon>
        <taxon>Embryophyta</taxon>
        <taxon>Tracheophyta</taxon>
        <taxon>Spermatophyta</taxon>
        <taxon>Magnoliopsida</taxon>
        <taxon>eudicotyledons</taxon>
        <taxon>Gunneridae</taxon>
        <taxon>Pentapetalae</taxon>
        <taxon>rosids</taxon>
        <taxon>malvids</taxon>
        <taxon>Brassicales</taxon>
        <taxon>Brassicaceae</taxon>
        <taxon>Brassiceae</taxon>
        <taxon>Brassica</taxon>
    </lineage>
</organism>
<dbReference type="AlphaFoldDB" id="A0A8X7VKF0"/>
<evidence type="ECO:0000313" key="1">
    <source>
        <dbReference type="EMBL" id="KAG2313064.1"/>
    </source>
</evidence>
<keyword evidence="2" id="KW-1185">Reference proteome</keyword>
<dbReference type="OrthoDB" id="8300383at2759"/>